<dbReference type="EMBL" id="AVOT02000009">
    <property type="protein sequence ID" value="MBW0460390.1"/>
    <property type="molecule type" value="Genomic_DNA"/>
</dbReference>
<sequence>MDAKLQHKLWNPKGYHHKHPQEKELLSICGLNGFKLISPKHTPTYLGETETETVIDLAWGNLQALKIIEELSVSQESHLSDNQPLIIKLTTNKEEVQTS</sequence>
<reference evidence="1" key="1">
    <citation type="submission" date="2021-03" db="EMBL/GenBank/DDBJ databases">
        <title>Draft genome sequence of rust myrtle Austropuccinia psidii MF-1, a brazilian biotype.</title>
        <authorList>
            <person name="Quecine M.C."/>
            <person name="Pachon D.M.R."/>
            <person name="Bonatelli M.L."/>
            <person name="Correr F.H."/>
            <person name="Franceschini L.M."/>
            <person name="Leite T.F."/>
            <person name="Margarido G.R.A."/>
            <person name="Almeida C.A."/>
            <person name="Ferrarezi J.A."/>
            <person name="Labate C.A."/>
        </authorList>
    </citation>
    <scope>NUCLEOTIDE SEQUENCE</scope>
    <source>
        <strain evidence="1">MF-1</strain>
    </source>
</reference>
<dbReference type="Proteomes" id="UP000765509">
    <property type="component" value="Unassembled WGS sequence"/>
</dbReference>
<proteinExistence type="predicted"/>
<dbReference type="OrthoDB" id="2505506at2759"/>
<keyword evidence="2" id="KW-1185">Reference proteome</keyword>
<protein>
    <submittedName>
        <fullName evidence="1">Uncharacterized protein</fullName>
    </submittedName>
</protein>
<accession>A0A9Q3GAI8</accession>
<evidence type="ECO:0000313" key="2">
    <source>
        <dbReference type="Proteomes" id="UP000765509"/>
    </source>
</evidence>
<comment type="caution">
    <text evidence="1">The sequence shown here is derived from an EMBL/GenBank/DDBJ whole genome shotgun (WGS) entry which is preliminary data.</text>
</comment>
<dbReference type="InterPro" id="IPR036691">
    <property type="entry name" value="Endo/exonu/phosph_ase_sf"/>
</dbReference>
<gene>
    <name evidence="1" type="ORF">O181_000105</name>
</gene>
<dbReference type="SUPFAM" id="SSF56219">
    <property type="entry name" value="DNase I-like"/>
    <property type="match status" value="1"/>
</dbReference>
<name>A0A9Q3GAI8_9BASI</name>
<organism evidence="1 2">
    <name type="scientific">Austropuccinia psidii MF-1</name>
    <dbReference type="NCBI Taxonomy" id="1389203"/>
    <lineage>
        <taxon>Eukaryota</taxon>
        <taxon>Fungi</taxon>
        <taxon>Dikarya</taxon>
        <taxon>Basidiomycota</taxon>
        <taxon>Pucciniomycotina</taxon>
        <taxon>Pucciniomycetes</taxon>
        <taxon>Pucciniales</taxon>
        <taxon>Sphaerophragmiaceae</taxon>
        <taxon>Austropuccinia</taxon>
    </lineage>
</organism>
<evidence type="ECO:0000313" key="1">
    <source>
        <dbReference type="EMBL" id="MBW0460390.1"/>
    </source>
</evidence>
<dbReference type="AlphaFoldDB" id="A0A9Q3GAI8"/>
<dbReference type="Gene3D" id="3.60.10.10">
    <property type="entry name" value="Endonuclease/exonuclease/phosphatase"/>
    <property type="match status" value="1"/>
</dbReference>